<feature type="domain" description="RNA polymerase sigma-70 region 2" evidence="4">
    <location>
        <begin position="24"/>
        <end position="90"/>
    </location>
</feature>
<keyword evidence="3" id="KW-0804">Transcription</keyword>
<dbReference type="SUPFAM" id="SSF88946">
    <property type="entry name" value="Sigma2 domain of RNA polymerase sigma factors"/>
    <property type="match status" value="1"/>
</dbReference>
<evidence type="ECO:0000256" key="3">
    <source>
        <dbReference type="ARBA" id="ARBA00023163"/>
    </source>
</evidence>
<name>A0A2M8FA17_9BACT</name>
<dbReference type="GO" id="GO:0016987">
    <property type="term" value="F:sigma factor activity"/>
    <property type="evidence" value="ECO:0007669"/>
    <property type="project" value="UniProtKB-KW"/>
</dbReference>
<dbReference type="GO" id="GO:0006352">
    <property type="term" value="P:DNA-templated transcription initiation"/>
    <property type="evidence" value="ECO:0007669"/>
    <property type="project" value="InterPro"/>
</dbReference>
<reference evidence="6" key="1">
    <citation type="submission" date="2017-09" db="EMBL/GenBank/DDBJ databases">
        <title>Depth-based differentiation of microbial function through sediment-hosted aquifers and enrichment of novel symbionts in the deep terrestrial subsurface.</title>
        <authorList>
            <person name="Probst A.J."/>
            <person name="Ladd B."/>
            <person name="Jarett J.K."/>
            <person name="Geller-Mcgrath D.E."/>
            <person name="Sieber C.M.K."/>
            <person name="Emerson J.B."/>
            <person name="Anantharaman K."/>
            <person name="Thomas B.C."/>
            <person name="Malmstrom R."/>
            <person name="Stieglmeier M."/>
            <person name="Klingl A."/>
            <person name="Woyke T."/>
            <person name="Ryan C.M."/>
            <person name="Banfield J.F."/>
        </authorList>
    </citation>
    <scope>NUCLEOTIDE SEQUENCE [LARGE SCALE GENOMIC DNA]</scope>
</reference>
<evidence type="ECO:0000313" key="5">
    <source>
        <dbReference type="EMBL" id="PJC52575.1"/>
    </source>
</evidence>
<organism evidence="5 6">
    <name type="scientific">Candidatus Magasanikbacteria bacterium CG_4_9_14_0_2_um_filter_42_11</name>
    <dbReference type="NCBI Taxonomy" id="1974643"/>
    <lineage>
        <taxon>Bacteria</taxon>
        <taxon>Candidatus Magasanikiibacteriota</taxon>
    </lineage>
</organism>
<proteinExistence type="predicted"/>
<evidence type="ECO:0000313" key="6">
    <source>
        <dbReference type="Proteomes" id="UP000231456"/>
    </source>
</evidence>
<keyword evidence="1" id="KW-0805">Transcription regulation</keyword>
<keyword evidence="2" id="KW-0731">Sigma factor</keyword>
<dbReference type="EMBL" id="PFRH01000073">
    <property type="protein sequence ID" value="PJC52575.1"/>
    <property type="molecule type" value="Genomic_DNA"/>
</dbReference>
<protein>
    <recommendedName>
        <fullName evidence="4">RNA polymerase sigma-70 region 2 domain-containing protein</fullName>
    </recommendedName>
</protein>
<dbReference type="Proteomes" id="UP000231456">
    <property type="component" value="Unassembled WGS sequence"/>
</dbReference>
<dbReference type="InterPro" id="IPR039425">
    <property type="entry name" value="RNA_pol_sigma-70-like"/>
</dbReference>
<dbReference type="Gene3D" id="1.10.1740.10">
    <property type="match status" value="1"/>
</dbReference>
<dbReference type="InterPro" id="IPR014284">
    <property type="entry name" value="RNA_pol_sigma-70_dom"/>
</dbReference>
<comment type="caution">
    <text evidence="5">The sequence shown here is derived from an EMBL/GenBank/DDBJ whole genome shotgun (WGS) entry which is preliminary data.</text>
</comment>
<dbReference type="AlphaFoldDB" id="A0A2M8FA17"/>
<gene>
    <name evidence="5" type="ORF">CO030_02135</name>
</gene>
<dbReference type="NCBIfam" id="TIGR02937">
    <property type="entry name" value="sigma70-ECF"/>
    <property type="match status" value="1"/>
</dbReference>
<dbReference type="PANTHER" id="PTHR43133">
    <property type="entry name" value="RNA POLYMERASE ECF-TYPE SIGMA FACTO"/>
    <property type="match status" value="1"/>
</dbReference>
<evidence type="ECO:0000256" key="2">
    <source>
        <dbReference type="ARBA" id="ARBA00023082"/>
    </source>
</evidence>
<evidence type="ECO:0000259" key="4">
    <source>
        <dbReference type="Pfam" id="PF04542"/>
    </source>
</evidence>
<dbReference type="InterPro" id="IPR013325">
    <property type="entry name" value="RNA_pol_sigma_r2"/>
</dbReference>
<dbReference type="Pfam" id="PF04542">
    <property type="entry name" value="Sigma70_r2"/>
    <property type="match status" value="1"/>
</dbReference>
<dbReference type="PANTHER" id="PTHR43133:SF57">
    <property type="entry name" value="RNA POLYMERASE SIGMA-70 FACTOR"/>
    <property type="match status" value="1"/>
</dbReference>
<accession>A0A2M8FA17</accession>
<dbReference type="InterPro" id="IPR007627">
    <property type="entry name" value="RNA_pol_sigma70_r2"/>
</dbReference>
<evidence type="ECO:0000256" key="1">
    <source>
        <dbReference type="ARBA" id="ARBA00023015"/>
    </source>
</evidence>
<sequence length="104" mass="12324">MNNTRIQRWADAATHGDREAFGQLYDLYIKEIYRFVYYKTHQKETAADITADIFVKALHKIDTFDAMKGSFRTWLYTIARSAVIDHYRTKNMMYLSRMPGISQM</sequence>